<keyword evidence="3" id="KW-0547">Nucleotide-binding</keyword>
<evidence type="ECO:0000256" key="2">
    <source>
        <dbReference type="ARBA" id="ARBA00022679"/>
    </source>
</evidence>
<dbReference type="GO" id="GO:0005524">
    <property type="term" value="F:ATP binding"/>
    <property type="evidence" value="ECO:0007669"/>
    <property type="project" value="UniProtKB-KW"/>
</dbReference>
<dbReference type="InterPro" id="IPR011009">
    <property type="entry name" value="Kinase-like_dom_sf"/>
</dbReference>
<dbReference type="GO" id="GO:0005737">
    <property type="term" value="C:cytoplasm"/>
    <property type="evidence" value="ECO:0007669"/>
    <property type="project" value="TreeGrafter"/>
</dbReference>
<keyword evidence="2" id="KW-0808">Transferase</keyword>
<dbReference type="PANTHER" id="PTHR48016">
    <property type="entry name" value="MAP KINASE KINASE KINASE SSK2-RELATED-RELATED"/>
    <property type="match status" value="1"/>
</dbReference>
<sequence>MMAAMKKETNPNVAMAVDIWSLGCTIIEMLTGKPPWSEFPGHQAMFKVLHRSPDIPKTLSPEGQDFLEQCFRRNPAERPSAAVLLTHAFVQNLHDQDIIVHSQVCHKEDTIVHSQGCHKEDIGPKDEPRKHSPGHSSKHSRGVGPASFRAR</sequence>
<keyword evidence="5" id="KW-0067">ATP-binding</keyword>
<dbReference type="AlphaFoldDB" id="A0A392NNK8"/>
<feature type="non-terminal residue" evidence="8">
    <location>
        <position position="151"/>
    </location>
</feature>
<name>A0A392NNK8_9FABA</name>
<evidence type="ECO:0000259" key="7">
    <source>
        <dbReference type="PROSITE" id="PS50011"/>
    </source>
</evidence>
<dbReference type="Pfam" id="PF00069">
    <property type="entry name" value="Pkinase"/>
    <property type="match status" value="1"/>
</dbReference>
<evidence type="ECO:0000256" key="3">
    <source>
        <dbReference type="ARBA" id="ARBA00022741"/>
    </source>
</evidence>
<feature type="compositionally biased region" description="Basic residues" evidence="6">
    <location>
        <begin position="131"/>
        <end position="141"/>
    </location>
</feature>
<keyword evidence="4 8" id="KW-0418">Kinase</keyword>
<dbReference type="GO" id="GO:0004709">
    <property type="term" value="F:MAP kinase kinase kinase activity"/>
    <property type="evidence" value="ECO:0007669"/>
    <property type="project" value="TreeGrafter"/>
</dbReference>
<organism evidence="8 9">
    <name type="scientific">Trifolium medium</name>
    <dbReference type="NCBI Taxonomy" id="97028"/>
    <lineage>
        <taxon>Eukaryota</taxon>
        <taxon>Viridiplantae</taxon>
        <taxon>Streptophyta</taxon>
        <taxon>Embryophyta</taxon>
        <taxon>Tracheophyta</taxon>
        <taxon>Spermatophyta</taxon>
        <taxon>Magnoliopsida</taxon>
        <taxon>eudicotyledons</taxon>
        <taxon>Gunneridae</taxon>
        <taxon>Pentapetalae</taxon>
        <taxon>rosids</taxon>
        <taxon>fabids</taxon>
        <taxon>Fabales</taxon>
        <taxon>Fabaceae</taxon>
        <taxon>Papilionoideae</taxon>
        <taxon>50 kb inversion clade</taxon>
        <taxon>NPAAA clade</taxon>
        <taxon>Hologalegina</taxon>
        <taxon>IRL clade</taxon>
        <taxon>Trifolieae</taxon>
        <taxon>Trifolium</taxon>
    </lineage>
</organism>
<accession>A0A392NNK8</accession>
<comment type="caution">
    <text evidence="8">The sequence shown here is derived from an EMBL/GenBank/DDBJ whole genome shotgun (WGS) entry which is preliminary data.</text>
</comment>
<dbReference type="Gene3D" id="1.10.510.10">
    <property type="entry name" value="Transferase(Phosphotransferase) domain 1"/>
    <property type="match status" value="1"/>
</dbReference>
<reference evidence="8 9" key="1">
    <citation type="journal article" date="2018" name="Front. Plant Sci.">
        <title>Red Clover (Trifolium pratense) and Zigzag Clover (T. medium) - A Picture of Genomic Similarities and Differences.</title>
        <authorList>
            <person name="Dluhosova J."/>
            <person name="Istvanek J."/>
            <person name="Nedelnik J."/>
            <person name="Repkova J."/>
        </authorList>
    </citation>
    <scope>NUCLEOTIDE SEQUENCE [LARGE SCALE GENOMIC DNA]</scope>
    <source>
        <strain evidence="9">cv. 10/8</strain>
        <tissue evidence="8">Leaf</tissue>
    </source>
</reference>
<feature type="domain" description="Protein kinase" evidence="7">
    <location>
        <begin position="1"/>
        <end position="90"/>
    </location>
</feature>
<evidence type="ECO:0000256" key="5">
    <source>
        <dbReference type="ARBA" id="ARBA00022840"/>
    </source>
</evidence>
<evidence type="ECO:0000256" key="4">
    <source>
        <dbReference type="ARBA" id="ARBA00022777"/>
    </source>
</evidence>
<feature type="region of interest" description="Disordered" evidence="6">
    <location>
        <begin position="115"/>
        <end position="151"/>
    </location>
</feature>
<evidence type="ECO:0000313" key="9">
    <source>
        <dbReference type="Proteomes" id="UP000265520"/>
    </source>
</evidence>
<protein>
    <submittedName>
        <fullName evidence="8">Mitogen-activated protein kinase kinase kinase YODA-like</fullName>
    </submittedName>
</protein>
<dbReference type="InterPro" id="IPR050538">
    <property type="entry name" value="MAP_kinase_kinase_kinase"/>
</dbReference>
<evidence type="ECO:0000256" key="1">
    <source>
        <dbReference type="ARBA" id="ARBA00006529"/>
    </source>
</evidence>
<dbReference type="SUPFAM" id="SSF56112">
    <property type="entry name" value="Protein kinase-like (PK-like)"/>
    <property type="match status" value="1"/>
</dbReference>
<dbReference type="EMBL" id="LXQA010046166">
    <property type="protein sequence ID" value="MCI01447.1"/>
    <property type="molecule type" value="Genomic_DNA"/>
</dbReference>
<keyword evidence="9" id="KW-1185">Reference proteome</keyword>
<dbReference type="PANTHER" id="PTHR48016:SF12">
    <property type="entry name" value="PROTEIN KINASE DOMAIN-CONTAINING PROTEIN"/>
    <property type="match status" value="1"/>
</dbReference>
<gene>
    <name evidence="8" type="ORF">A2U01_0022472</name>
</gene>
<evidence type="ECO:0000313" key="8">
    <source>
        <dbReference type="EMBL" id="MCI01447.1"/>
    </source>
</evidence>
<evidence type="ECO:0000256" key="6">
    <source>
        <dbReference type="SAM" id="MobiDB-lite"/>
    </source>
</evidence>
<dbReference type="Proteomes" id="UP000265520">
    <property type="component" value="Unassembled WGS sequence"/>
</dbReference>
<comment type="similarity">
    <text evidence="1">Belongs to the protein kinase superfamily. STE Ser/Thr protein kinase family. MAP kinase kinase kinase subfamily.</text>
</comment>
<dbReference type="InterPro" id="IPR000719">
    <property type="entry name" value="Prot_kinase_dom"/>
</dbReference>
<feature type="compositionally biased region" description="Basic and acidic residues" evidence="6">
    <location>
        <begin position="115"/>
        <end position="130"/>
    </location>
</feature>
<proteinExistence type="inferred from homology"/>
<dbReference type="PROSITE" id="PS50011">
    <property type="entry name" value="PROTEIN_KINASE_DOM"/>
    <property type="match status" value="1"/>
</dbReference>